<proteinExistence type="predicted"/>
<sequence>MGRTRSNRKPFPRPTIRLGALSTSDDSSYSPTIEQVWSGEKRPGPMCGTLLLKRFLNASHNDGGKKKVSMVNHATVLVRQSSSVYEAMDGDLVEPPEIEPNSYGIYPHKEKNLITARNVDPSFVVQFDFDQQDQVEMQPLRIAVPNRIIPKLTQKNAKVPHESKQKPENQEPKLIAKNLPVSLASTKASTSFANWSNSLSPVAEEVGSIDTREEFGTFPLTETKTIHSDTCREPKDAMSPPSGTATEKKETIQDMKNLILKQQVALRELTEQNMIFRLRLEESNFLLNASHKSQSLQKSDLKTATERNVTLEAEVRYWSGRCKNGKQKGMEGNIPSESVAERILAENSSGLPSHDDDLEDDLVEAKFQLLLNNVSFKDTETDDSEDEDEFTLQAFRTFKQTLMANASFNSTFDEQNEGDEVISPLLDVPHIVTEGEMTDRDDIEKKGCPGEMRDEPDFETSFVSRSSEDEPSSCESDASPHIEIENFQTRLQHIQERRITRRKGKHRSGSNVAQFHLKSQTGNLATL</sequence>
<name>A0A8J9S7U5_PHATR</name>
<dbReference type="AlphaFoldDB" id="A0A8J9S7U5"/>
<feature type="compositionally biased region" description="Basic and acidic residues" evidence="1">
    <location>
        <begin position="441"/>
        <end position="455"/>
    </location>
</feature>
<evidence type="ECO:0000313" key="2">
    <source>
        <dbReference type="EMBL" id="CAG9284709.1"/>
    </source>
</evidence>
<feature type="compositionally biased region" description="Basic residues" evidence="1">
    <location>
        <begin position="1"/>
        <end position="11"/>
    </location>
</feature>
<dbReference type="EMBL" id="OU594943">
    <property type="protein sequence ID" value="CAG9284709.1"/>
    <property type="molecule type" value="Genomic_DNA"/>
</dbReference>
<reference evidence="2" key="1">
    <citation type="submission" date="2022-02" db="EMBL/GenBank/DDBJ databases">
        <authorList>
            <person name="Giguere J D."/>
        </authorList>
    </citation>
    <scope>NUCLEOTIDE SEQUENCE</scope>
    <source>
        <strain evidence="2">CCAP 1055/1</strain>
    </source>
</reference>
<feature type="region of interest" description="Disordered" evidence="1">
    <location>
        <begin position="226"/>
        <end position="248"/>
    </location>
</feature>
<gene>
    <name evidence="2" type="ORF">PTTT1_LOCUS26780</name>
</gene>
<feature type="region of interest" description="Disordered" evidence="1">
    <location>
        <begin position="441"/>
        <end position="481"/>
    </location>
</feature>
<feature type="compositionally biased region" description="Basic residues" evidence="1">
    <location>
        <begin position="499"/>
        <end position="508"/>
    </location>
</feature>
<feature type="region of interest" description="Disordered" evidence="1">
    <location>
        <begin position="1"/>
        <end position="30"/>
    </location>
</feature>
<accession>A0A8J9S7U5</accession>
<organism evidence="2">
    <name type="scientific">Phaeodactylum tricornutum</name>
    <name type="common">Diatom</name>
    <dbReference type="NCBI Taxonomy" id="2850"/>
    <lineage>
        <taxon>Eukaryota</taxon>
        <taxon>Sar</taxon>
        <taxon>Stramenopiles</taxon>
        <taxon>Ochrophyta</taxon>
        <taxon>Bacillariophyta</taxon>
        <taxon>Bacillariophyceae</taxon>
        <taxon>Bacillariophycidae</taxon>
        <taxon>Naviculales</taxon>
        <taxon>Phaeodactylaceae</taxon>
        <taxon>Phaeodactylum</taxon>
    </lineage>
</organism>
<feature type="compositionally biased region" description="Polar residues" evidence="1">
    <location>
        <begin position="509"/>
        <end position="527"/>
    </location>
</feature>
<dbReference type="Proteomes" id="UP000836788">
    <property type="component" value="Chromosome 2"/>
</dbReference>
<feature type="region of interest" description="Disordered" evidence="1">
    <location>
        <begin position="498"/>
        <end position="527"/>
    </location>
</feature>
<feature type="compositionally biased region" description="Basic and acidic residues" evidence="1">
    <location>
        <begin position="226"/>
        <end position="236"/>
    </location>
</feature>
<evidence type="ECO:0000256" key="1">
    <source>
        <dbReference type="SAM" id="MobiDB-lite"/>
    </source>
</evidence>
<protein>
    <submittedName>
        <fullName evidence="2">Uncharacterized protein</fullName>
    </submittedName>
</protein>
<feature type="compositionally biased region" description="Polar residues" evidence="1">
    <location>
        <begin position="21"/>
        <end position="30"/>
    </location>
</feature>